<dbReference type="InterPro" id="IPR036661">
    <property type="entry name" value="Luciferase-like_sf"/>
</dbReference>
<dbReference type="InterPro" id="IPR023907">
    <property type="entry name" value="Non-F420_Flavin_OxRdtase"/>
</dbReference>
<dbReference type="Gene3D" id="3.20.20.30">
    <property type="entry name" value="Luciferase-like domain"/>
    <property type="match status" value="1"/>
</dbReference>
<dbReference type="PANTHER" id="PTHR43244">
    <property type="match status" value="1"/>
</dbReference>
<keyword evidence="1 3" id="KW-0560">Oxidoreductase</keyword>
<organism evidence="3 4">
    <name type="scientific">Phytoactinopolyspora alkaliphila</name>
    <dbReference type="NCBI Taxonomy" id="1783498"/>
    <lineage>
        <taxon>Bacteria</taxon>
        <taxon>Bacillati</taxon>
        <taxon>Actinomycetota</taxon>
        <taxon>Actinomycetes</taxon>
        <taxon>Jiangellales</taxon>
        <taxon>Jiangellaceae</taxon>
        <taxon>Phytoactinopolyspora</taxon>
    </lineage>
</organism>
<evidence type="ECO:0000259" key="2">
    <source>
        <dbReference type="Pfam" id="PF00296"/>
    </source>
</evidence>
<dbReference type="Proteomes" id="UP000469185">
    <property type="component" value="Unassembled WGS sequence"/>
</dbReference>
<dbReference type="NCBIfam" id="TIGR03557">
    <property type="entry name" value="F420_G6P_family"/>
    <property type="match status" value="1"/>
</dbReference>
<keyword evidence="4" id="KW-1185">Reference proteome</keyword>
<sequence length="325" mass="35364">MTVIGFHASHEQVHPAELLRAVELAEAAGFAAGMCSDHFAPWSERQGHSGFAWSWLGAALASTTLPFGVVTAPGQRYHPAIVAQAAATLEAMFPGRFWMALGSGEAINEHITGDRWPRKELRDRRLEESARIIKALLAGAEVSHDGLVTVDRARLWTRPAEPAAVLGAAVTVPTAGAVASWADGMITLDQPSGHLKQMVETYRAAGGRGPLCVQVHLSWHPDQETALRIGHEQWRSNAFPPDLAWNLEMPAQFDAASAQVPPSAMHDHLLISSDPGVHAERIAELIDIGFDEVYLHHVGQTQKEFIEFFGEHVLPRFDLTGPEDA</sequence>
<feature type="domain" description="Luciferase-like" evidence="2">
    <location>
        <begin position="9"/>
        <end position="291"/>
    </location>
</feature>
<dbReference type="AlphaFoldDB" id="A0A6N9YHZ9"/>
<gene>
    <name evidence="3" type="ORF">G1H11_04160</name>
</gene>
<dbReference type="EC" id="1.-.-.-" evidence="3"/>
<dbReference type="PANTHER" id="PTHR43244:SF1">
    <property type="entry name" value="5,10-METHYLENETETRAHYDROMETHANOPTERIN REDUCTASE"/>
    <property type="match status" value="1"/>
</dbReference>
<dbReference type="NCBIfam" id="TIGR03885">
    <property type="entry name" value="flavin_revert"/>
    <property type="match status" value="1"/>
</dbReference>
<protein>
    <submittedName>
        <fullName evidence="3">TIGR03885 family FMN-dependent LLM class oxidoreductase</fullName>
        <ecNumber evidence="3">1.-.-.-</ecNumber>
    </submittedName>
</protein>
<proteinExistence type="predicted"/>
<dbReference type="Pfam" id="PF00296">
    <property type="entry name" value="Bac_luciferase"/>
    <property type="match status" value="1"/>
</dbReference>
<reference evidence="3 4" key="1">
    <citation type="submission" date="2020-02" db="EMBL/GenBank/DDBJ databases">
        <authorList>
            <person name="Li X.-J."/>
            <person name="Feng X.-M."/>
        </authorList>
    </citation>
    <scope>NUCLEOTIDE SEQUENCE [LARGE SCALE GENOMIC DNA]</scope>
    <source>
        <strain evidence="3 4">CGMCC 4.7225</strain>
    </source>
</reference>
<evidence type="ECO:0000256" key="1">
    <source>
        <dbReference type="ARBA" id="ARBA00023002"/>
    </source>
</evidence>
<evidence type="ECO:0000313" key="4">
    <source>
        <dbReference type="Proteomes" id="UP000469185"/>
    </source>
</evidence>
<dbReference type="CDD" id="cd01097">
    <property type="entry name" value="Tetrahydromethanopterin_reductase"/>
    <property type="match status" value="1"/>
</dbReference>
<dbReference type="RefSeq" id="WP_163816353.1">
    <property type="nucleotide sequence ID" value="NZ_JAAGOB010000002.1"/>
</dbReference>
<dbReference type="EMBL" id="JAAGOB010000002">
    <property type="protein sequence ID" value="NED94499.1"/>
    <property type="molecule type" value="Genomic_DNA"/>
</dbReference>
<evidence type="ECO:0000313" key="3">
    <source>
        <dbReference type="EMBL" id="NED94499.1"/>
    </source>
</evidence>
<dbReference type="SUPFAM" id="SSF51679">
    <property type="entry name" value="Bacterial luciferase-like"/>
    <property type="match status" value="1"/>
</dbReference>
<name>A0A6N9YHZ9_9ACTN</name>
<dbReference type="GO" id="GO:0016705">
    <property type="term" value="F:oxidoreductase activity, acting on paired donors, with incorporation or reduction of molecular oxygen"/>
    <property type="evidence" value="ECO:0007669"/>
    <property type="project" value="InterPro"/>
</dbReference>
<accession>A0A6N9YHZ9</accession>
<dbReference type="InterPro" id="IPR050564">
    <property type="entry name" value="F420-G6PD/mer"/>
</dbReference>
<dbReference type="InterPro" id="IPR019945">
    <property type="entry name" value="F420_G6P_DH-rel"/>
</dbReference>
<comment type="caution">
    <text evidence="3">The sequence shown here is derived from an EMBL/GenBank/DDBJ whole genome shotgun (WGS) entry which is preliminary data.</text>
</comment>
<dbReference type="InterPro" id="IPR011251">
    <property type="entry name" value="Luciferase-like_dom"/>
</dbReference>